<sequence>MAYKIVAVLLIVIASILWLDYDVALFFHNHSYPFFSLITHLGNAVPYLLAGLGAYLFFRKSDPAKAKKGLFLFTSVIVAGLITTALKILISRPRPKLFFSEHLTTPQFFELKGKFWSMPSGHTTTAFAAMVSLGLIFPKYRYIFWFLALLVAASRVVLAQHYISDVLIGALIGTLSAVLLYKRMGLAK</sequence>
<gene>
    <name evidence="9" type="ORF">SAMN05660197_1975</name>
</gene>
<dbReference type="Proteomes" id="UP000192602">
    <property type="component" value="Unassembled WGS sequence"/>
</dbReference>
<evidence type="ECO:0000256" key="2">
    <source>
        <dbReference type="ARBA" id="ARBA00022475"/>
    </source>
</evidence>
<protein>
    <submittedName>
        <fullName evidence="9">PAP2 superfamily protein</fullName>
    </submittedName>
</protein>
<feature type="transmembrane region" description="Helical" evidence="7">
    <location>
        <begin position="142"/>
        <end position="160"/>
    </location>
</feature>
<evidence type="ECO:0000313" key="10">
    <source>
        <dbReference type="Proteomes" id="UP000192602"/>
    </source>
</evidence>
<dbReference type="GO" id="GO:0005886">
    <property type="term" value="C:plasma membrane"/>
    <property type="evidence" value="ECO:0007669"/>
    <property type="project" value="UniProtKB-SubCell"/>
</dbReference>
<dbReference type="RefSeq" id="WP_084276511.1">
    <property type="nucleotide sequence ID" value="NZ_AP026671.1"/>
</dbReference>
<dbReference type="SMART" id="SM00014">
    <property type="entry name" value="acidPPc"/>
    <property type="match status" value="1"/>
</dbReference>
<keyword evidence="6 7" id="KW-0472">Membrane</keyword>
<dbReference type="PANTHER" id="PTHR14969:SF62">
    <property type="entry name" value="DECAPRENYLPHOSPHORYL-5-PHOSPHORIBOSE PHOSPHATASE RV3807C-RELATED"/>
    <property type="match status" value="1"/>
</dbReference>
<reference evidence="10" key="1">
    <citation type="submission" date="2017-04" db="EMBL/GenBank/DDBJ databases">
        <authorList>
            <person name="Varghese N."/>
            <person name="Submissions S."/>
        </authorList>
    </citation>
    <scope>NUCLEOTIDE SEQUENCE [LARGE SCALE GENOMIC DNA]</scope>
    <source>
        <strain evidence="10">DSM 16512</strain>
    </source>
</reference>
<dbReference type="AlphaFoldDB" id="A0A1W1WV66"/>
<dbReference type="SUPFAM" id="SSF48317">
    <property type="entry name" value="Acid phosphatase/Vanadium-dependent haloperoxidase"/>
    <property type="match status" value="1"/>
</dbReference>
<proteinExistence type="predicted"/>
<keyword evidence="2" id="KW-1003">Cell membrane</keyword>
<evidence type="ECO:0000256" key="1">
    <source>
        <dbReference type="ARBA" id="ARBA00004651"/>
    </source>
</evidence>
<dbReference type="InterPro" id="IPR036938">
    <property type="entry name" value="PAP2/HPO_sf"/>
</dbReference>
<keyword evidence="10" id="KW-1185">Reference proteome</keyword>
<keyword evidence="3 7" id="KW-0812">Transmembrane</keyword>
<dbReference type="EMBL" id="FWWZ01000001">
    <property type="protein sequence ID" value="SMC10136.1"/>
    <property type="molecule type" value="Genomic_DNA"/>
</dbReference>
<accession>A0A1W1WV66</accession>
<evidence type="ECO:0000256" key="4">
    <source>
        <dbReference type="ARBA" id="ARBA00022801"/>
    </source>
</evidence>
<feature type="domain" description="Phosphatidic acid phosphatase type 2/haloperoxidase" evidence="8">
    <location>
        <begin position="68"/>
        <end position="181"/>
    </location>
</feature>
<dbReference type="STRING" id="1069081.SAMN05660197_1975"/>
<evidence type="ECO:0000256" key="3">
    <source>
        <dbReference type="ARBA" id="ARBA00022692"/>
    </source>
</evidence>
<name>A0A1W1WV66_9BACT</name>
<evidence type="ECO:0000256" key="5">
    <source>
        <dbReference type="ARBA" id="ARBA00022989"/>
    </source>
</evidence>
<keyword evidence="5 7" id="KW-1133">Transmembrane helix</keyword>
<feature type="transmembrane region" description="Helical" evidence="7">
    <location>
        <begin position="34"/>
        <end position="58"/>
    </location>
</feature>
<feature type="transmembrane region" description="Helical" evidence="7">
    <location>
        <begin position="115"/>
        <end position="135"/>
    </location>
</feature>
<feature type="transmembrane region" description="Helical" evidence="7">
    <location>
        <begin position="7"/>
        <end position="28"/>
    </location>
</feature>
<dbReference type="OrthoDB" id="9780507at2"/>
<comment type="subcellular location">
    <subcellularLocation>
        <location evidence="1">Cell membrane</location>
        <topology evidence="1">Multi-pass membrane protein</topology>
    </subcellularLocation>
</comment>
<dbReference type="PANTHER" id="PTHR14969">
    <property type="entry name" value="SPHINGOSINE-1-PHOSPHATE PHOSPHOHYDROLASE"/>
    <property type="match status" value="1"/>
</dbReference>
<evidence type="ECO:0000259" key="8">
    <source>
        <dbReference type="SMART" id="SM00014"/>
    </source>
</evidence>
<dbReference type="GO" id="GO:0016787">
    <property type="term" value="F:hydrolase activity"/>
    <property type="evidence" value="ECO:0007669"/>
    <property type="project" value="UniProtKB-KW"/>
</dbReference>
<evidence type="ECO:0000256" key="6">
    <source>
        <dbReference type="ARBA" id="ARBA00023136"/>
    </source>
</evidence>
<feature type="transmembrane region" description="Helical" evidence="7">
    <location>
        <begin position="70"/>
        <end position="90"/>
    </location>
</feature>
<evidence type="ECO:0000256" key="7">
    <source>
        <dbReference type="SAM" id="Phobius"/>
    </source>
</evidence>
<evidence type="ECO:0000313" key="9">
    <source>
        <dbReference type="EMBL" id="SMC10136.1"/>
    </source>
</evidence>
<dbReference type="Gene3D" id="1.20.144.10">
    <property type="entry name" value="Phosphatidic acid phosphatase type 2/haloperoxidase"/>
    <property type="match status" value="1"/>
</dbReference>
<keyword evidence="4" id="KW-0378">Hydrolase</keyword>
<feature type="transmembrane region" description="Helical" evidence="7">
    <location>
        <begin position="166"/>
        <end position="182"/>
    </location>
</feature>
<organism evidence="9 10">
    <name type="scientific">Nitratiruptor tergarcus DSM 16512</name>
    <dbReference type="NCBI Taxonomy" id="1069081"/>
    <lineage>
        <taxon>Bacteria</taxon>
        <taxon>Pseudomonadati</taxon>
        <taxon>Campylobacterota</taxon>
        <taxon>Epsilonproteobacteria</taxon>
        <taxon>Nautiliales</taxon>
        <taxon>Nitratiruptoraceae</taxon>
        <taxon>Nitratiruptor</taxon>
    </lineage>
</organism>
<dbReference type="InterPro" id="IPR000326">
    <property type="entry name" value="PAP2/HPO"/>
</dbReference>
<dbReference type="Pfam" id="PF01569">
    <property type="entry name" value="PAP2"/>
    <property type="match status" value="1"/>
</dbReference>